<keyword evidence="3" id="KW-0560">Oxidoreductase</keyword>
<dbReference type="InterPro" id="IPR004136">
    <property type="entry name" value="NMO"/>
</dbReference>
<evidence type="ECO:0000256" key="2">
    <source>
        <dbReference type="ARBA" id="ARBA00022643"/>
    </source>
</evidence>
<name>A0A8H4N427_9PEZI</name>
<reference evidence="6" key="1">
    <citation type="submission" date="2020-04" db="EMBL/GenBank/DDBJ databases">
        <title>Genome Assembly and Annotation of Botryosphaeria dothidea sdau 11-99, a Latent Pathogen of Apple Fruit Ring Rot in China.</title>
        <authorList>
            <person name="Yu C."/>
            <person name="Diao Y."/>
            <person name="Lu Q."/>
            <person name="Zhao J."/>
            <person name="Cui S."/>
            <person name="Peng C."/>
            <person name="He B."/>
            <person name="Liu H."/>
        </authorList>
    </citation>
    <scope>NUCLEOTIDE SEQUENCE [LARGE SCALE GENOMIC DNA]</scope>
    <source>
        <strain evidence="6">Sdau11-99</strain>
    </source>
</reference>
<dbReference type="AlphaFoldDB" id="A0A8H4N427"/>
<dbReference type="OrthoDB" id="2349068at2759"/>
<feature type="compositionally biased region" description="Low complexity" evidence="4">
    <location>
        <begin position="471"/>
        <end position="483"/>
    </location>
</feature>
<feature type="region of interest" description="Disordered" evidence="4">
    <location>
        <begin position="445"/>
        <end position="501"/>
    </location>
</feature>
<dbReference type="Pfam" id="PF03060">
    <property type="entry name" value="NMO"/>
    <property type="match status" value="1"/>
</dbReference>
<dbReference type="InterPro" id="IPR013785">
    <property type="entry name" value="Aldolase_TIM"/>
</dbReference>
<dbReference type="PANTHER" id="PTHR32332:SF34">
    <property type="entry name" value="2-NITROPROPANE DIOXYGENASE FAMILY, PUTATIVE-RELATED"/>
    <property type="match status" value="1"/>
</dbReference>
<proteinExistence type="predicted"/>
<keyword evidence="5" id="KW-0812">Transmembrane</keyword>
<feature type="compositionally biased region" description="Basic and acidic residues" evidence="4">
    <location>
        <begin position="446"/>
        <end position="465"/>
    </location>
</feature>
<evidence type="ECO:0000256" key="4">
    <source>
        <dbReference type="SAM" id="MobiDB-lite"/>
    </source>
</evidence>
<feature type="compositionally biased region" description="Polar residues" evidence="4">
    <location>
        <begin position="675"/>
        <end position="687"/>
    </location>
</feature>
<dbReference type="EMBL" id="WWBZ02000016">
    <property type="protein sequence ID" value="KAF4310284.1"/>
    <property type="molecule type" value="Genomic_DNA"/>
</dbReference>
<feature type="compositionally biased region" description="Gly residues" evidence="4">
    <location>
        <begin position="658"/>
        <end position="669"/>
    </location>
</feature>
<evidence type="ECO:0000256" key="1">
    <source>
        <dbReference type="ARBA" id="ARBA00022630"/>
    </source>
</evidence>
<dbReference type="Gene3D" id="3.20.20.70">
    <property type="entry name" value="Aldolase class I"/>
    <property type="match status" value="1"/>
</dbReference>
<keyword evidence="2" id="KW-0288">FMN</keyword>
<keyword evidence="5" id="KW-1133">Transmembrane helix</keyword>
<dbReference type="PANTHER" id="PTHR32332">
    <property type="entry name" value="2-NITROPROPANE DIOXYGENASE"/>
    <property type="match status" value="1"/>
</dbReference>
<protein>
    <submittedName>
        <fullName evidence="6">FAR-17a/AIG1-like protein</fullName>
    </submittedName>
</protein>
<feature type="compositionally biased region" description="Basic and acidic residues" evidence="4">
    <location>
        <begin position="695"/>
        <end position="706"/>
    </location>
</feature>
<evidence type="ECO:0000256" key="5">
    <source>
        <dbReference type="SAM" id="Phobius"/>
    </source>
</evidence>
<feature type="transmembrane region" description="Helical" evidence="5">
    <location>
        <begin position="509"/>
        <end position="534"/>
    </location>
</feature>
<dbReference type="Proteomes" id="UP000572817">
    <property type="component" value="Unassembled WGS sequence"/>
</dbReference>
<evidence type="ECO:0000313" key="6">
    <source>
        <dbReference type="EMBL" id="KAF4310284.1"/>
    </source>
</evidence>
<dbReference type="CDD" id="cd04730">
    <property type="entry name" value="NPD_like"/>
    <property type="match status" value="1"/>
</dbReference>
<comment type="caution">
    <text evidence="6">The sequence shown here is derived from an EMBL/GenBank/DDBJ whole genome shotgun (WGS) entry which is preliminary data.</text>
</comment>
<keyword evidence="5" id="KW-0472">Membrane</keyword>
<keyword evidence="7" id="KW-1185">Reference proteome</keyword>
<gene>
    <name evidence="6" type="ORF">GTA08_BOTSDO03006</name>
</gene>
<evidence type="ECO:0000313" key="7">
    <source>
        <dbReference type="Proteomes" id="UP000572817"/>
    </source>
</evidence>
<sequence>MSVTAPLKAAYPWIRTPLIASAPMRLIALAPLAVEVSRAGGLGFIAAGSDTSTLEPNLHEAQQQLLGQPIPHSDPQKILPIGVGFINWGANLQHSAELLGKYIPAAAWFFAPRKTDDLREWTNAIREATQRRTSIWIQIGTVAEAIAVTKACKPDVLVVQGTDAGGHGRERGASIVSLLPEVANAIDLLNLAAGEKPALIATGGIAEGRGVAAALALGAQGVVMGTRFLASPEAAIAQGYKAEVVRAGDGGATTARTSVYDRLRGTTDWPEGYNGRGVLNRSWEDWEKGVALEENKRLYDEAVKQGDAGWGPQGRMTTYAGTAVGLVKEIMPAKEIVEEVREDAAKILGNMASKLLPKLLQVGYDDLRRAPTIDVFEPQLIVPSSFAVELGGSSSSFAIVPCQDGTWCCSAADGDGIGDTSCCKHADQTFRLDFGALLLSAQQHRQPFDKTTPEDHTDAQRLIQRDDEDSTTTTTSTSSLATSGIPLTAEEDDDDYDSKERDCPPDRSYIVGLSAGVPLGVCLLAALAAIFVLINRDRKARERIRQMTEAAREERERAAREHMIPRIYGASSAAGSSSAYNPSVKPRFSHGGTVVMAGPAPLPQTPQGQQGGYEGYEMYDGGYADGGGGVIYGSGVPGNLGPEGVGQGRHVSWATSNAGGGGAGSGSVGPRGSHVSWSTAGRESSSWVYEYDGEAGTRKERFEMTP</sequence>
<accession>A0A8H4N427</accession>
<keyword evidence="1" id="KW-0285">Flavoprotein</keyword>
<feature type="region of interest" description="Disordered" evidence="4">
    <location>
        <begin position="655"/>
        <end position="706"/>
    </location>
</feature>
<evidence type="ECO:0000256" key="3">
    <source>
        <dbReference type="ARBA" id="ARBA00023002"/>
    </source>
</evidence>
<organism evidence="6 7">
    <name type="scientific">Botryosphaeria dothidea</name>
    <dbReference type="NCBI Taxonomy" id="55169"/>
    <lineage>
        <taxon>Eukaryota</taxon>
        <taxon>Fungi</taxon>
        <taxon>Dikarya</taxon>
        <taxon>Ascomycota</taxon>
        <taxon>Pezizomycotina</taxon>
        <taxon>Dothideomycetes</taxon>
        <taxon>Dothideomycetes incertae sedis</taxon>
        <taxon>Botryosphaeriales</taxon>
        <taxon>Botryosphaeriaceae</taxon>
        <taxon>Botryosphaeria</taxon>
    </lineage>
</organism>
<dbReference type="SUPFAM" id="SSF51412">
    <property type="entry name" value="Inosine monophosphate dehydrogenase (IMPDH)"/>
    <property type="match status" value="1"/>
</dbReference>
<dbReference type="GO" id="GO:0018580">
    <property type="term" value="F:nitronate monooxygenase activity"/>
    <property type="evidence" value="ECO:0007669"/>
    <property type="project" value="InterPro"/>
</dbReference>